<keyword evidence="1" id="KW-0472">Membrane</keyword>
<proteinExistence type="predicted"/>
<sequence length="46" mass="5101">MNTAQTDNTKLKNQEVQFILTGLKDSLIVLLAAGACLASMYTFIYF</sequence>
<reference evidence="3" key="1">
    <citation type="journal article" date="2019" name="Int. J. Syst. Evol. Microbiol.">
        <title>The Global Catalogue of Microorganisms (GCM) 10K type strain sequencing project: providing services to taxonomists for standard genome sequencing and annotation.</title>
        <authorList>
            <consortium name="The Broad Institute Genomics Platform"/>
            <consortium name="The Broad Institute Genome Sequencing Center for Infectious Disease"/>
            <person name="Wu L."/>
            <person name="Ma J."/>
        </authorList>
    </citation>
    <scope>NUCLEOTIDE SEQUENCE [LARGE SCALE GENOMIC DNA]</scope>
    <source>
        <strain evidence="3">KCTC 42217</strain>
    </source>
</reference>
<dbReference type="RefSeq" id="WP_255904854.1">
    <property type="nucleotide sequence ID" value="NZ_JAFMZO010000004.1"/>
</dbReference>
<accession>A0ABW4ZQR5</accession>
<evidence type="ECO:0000313" key="2">
    <source>
        <dbReference type="EMBL" id="MFD2163936.1"/>
    </source>
</evidence>
<organism evidence="2 3">
    <name type="scientific">Paradesertivirga mongoliensis</name>
    <dbReference type="NCBI Taxonomy" id="2100740"/>
    <lineage>
        <taxon>Bacteria</taxon>
        <taxon>Pseudomonadati</taxon>
        <taxon>Bacteroidota</taxon>
        <taxon>Sphingobacteriia</taxon>
        <taxon>Sphingobacteriales</taxon>
        <taxon>Sphingobacteriaceae</taxon>
        <taxon>Paradesertivirga</taxon>
    </lineage>
</organism>
<keyword evidence="1" id="KW-1133">Transmembrane helix</keyword>
<keyword evidence="3" id="KW-1185">Reference proteome</keyword>
<evidence type="ECO:0000313" key="3">
    <source>
        <dbReference type="Proteomes" id="UP001597387"/>
    </source>
</evidence>
<dbReference type="EMBL" id="JBHUHZ010000003">
    <property type="protein sequence ID" value="MFD2163936.1"/>
    <property type="molecule type" value="Genomic_DNA"/>
</dbReference>
<keyword evidence="1" id="KW-0812">Transmembrane</keyword>
<feature type="transmembrane region" description="Helical" evidence="1">
    <location>
        <begin position="27"/>
        <end position="45"/>
    </location>
</feature>
<evidence type="ECO:0000256" key="1">
    <source>
        <dbReference type="SAM" id="Phobius"/>
    </source>
</evidence>
<dbReference type="Proteomes" id="UP001597387">
    <property type="component" value="Unassembled WGS sequence"/>
</dbReference>
<name>A0ABW4ZQR5_9SPHI</name>
<protein>
    <submittedName>
        <fullName evidence="2">Uncharacterized protein</fullName>
    </submittedName>
</protein>
<comment type="caution">
    <text evidence="2">The sequence shown here is derived from an EMBL/GenBank/DDBJ whole genome shotgun (WGS) entry which is preliminary data.</text>
</comment>
<gene>
    <name evidence="2" type="ORF">ACFSJU_16120</name>
</gene>